<dbReference type="RefSeq" id="WP_071166033.1">
    <property type="nucleotide sequence ID" value="NZ_CP017781.1"/>
</dbReference>
<keyword evidence="9 11" id="KW-0472">Membrane</keyword>
<dbReference type="PRINTS" id="PR00123">
    <property type="entry name" value="ATPASEA"/>
</dbReference>
<evidence type="ECO:0000256" key="10">
    <source>
        <dbReference type="ARBA" id="ARBA00023310"/>
    </source>
</evidence>
<dbReference type="GO" id="GO:0045259">
    <property type="term" value="C:proton-transporting ATP synthase complex"/>
    <property type="evidence" value="ECO:0007669"/>
    <property type="project" value="UniProtKB-KW"/>
</dbReference>
<dbReference type="HAMAP" id="MF_01393">
    <property type="entry name" value="ATP_synth_a_bact"/>
    <property type="match status" value="1"/>
</dbReference>
<keyword evidence="6 11" id="KW-0375">Hydrogen ion transport</keyword>
<feature type="transmembrane region" description="Helical" evidence="11">
    <location>
        <begin position="80"/>
        <end position="100"/>
    </location>
</feature>
<dbReference type="STRING" id="1850250.LPB142_07795"/>
<keyword evidence="5 11" id="KW-0812">Transmembrane</keyword>
<keyword evidence="3 11" id="KW-0813">Transport</keyword>
<dbReference type="KEGG" id="rhp:LPB142_07795"/>
<evidence type="ECO:0000313" key="13">
    <source>
        <dbReference type="EMBL" id="AOZ69233.1"/>
    </source>
</evidence>
<comment type="subcellular location">
    <subcellularLocation>
        <location evidence="11 12">Cell membrane</location>
        <topology evidence="11 12">Multi-pass membrane protein</topology>
    </subcellularLocation>
    <subcellularLocation>
        <location evidence="1">Membrane</location>
        <topology evidence="1">Multi-pass membrane protein</topology>
    </subcellularLocation>
</comment>
<protein>
    <recommendedName>
        <fullName evidence="11 12">ATP synthase subunit a</fullName>
    </recommendedName>
    <alternativeName>
        <fullName evidence="11">ATP synthase F0 sector subunit a</fullName>
    </alternativeName>
    <alternativeName>
        <fullName evidence="11">F-ATPase subunit 6</fullName>
    </alternativeName>
</protein>
<comment type="similarity">
    <text evidence="2 11 12">Belongs to the ATPase A chain family.</text>
</comment>
<evidence type="ECO:0000256" key="5">
    <source>
        <dbReference type="ARBA" id="ARBA00022692"/>
    </source>
</evidence>
<dbReference type="InterPro" id="IPR000568">
    <property type="entry name" value="ATP_synth_F0_asu"/>
</dbReference>
<dbReference type="CDD" id="cd00310">
    <property type="entry name" value="ATP-synt_Fo_a_6"/>
    <property type="match status" value="1"/>
</dbReference>
<comment type="function">
    <text evidence="11 12">Key component of the proton channel; it plays a direct role in the translocation of protons across the membrane.</text>
</comment>
<dbReference type="NCBIfam" id="TIGR01131">
    <property type="entry name" value="ATP_synt_6_or_A"/>
    <property type="match status" value="1"/>
</dbReference>
<evidence type="ECO:0000256" key="4">
    <source>
        <dbReference type="ARBA" id="ARBA00022547"/>
    </source>
</evidence>
<name>A0A1D9MBN0_9RHOB</name>
<dbReference type="Gene3D" id="1.20.120.220">
    <property type="entry name" value="ATP synthase, F0 complex, subunit A"/>
    <property type="match status" value="1"/>
</dbReference>
<feature type="transmembrane region" description="Helical" evidence="11">
    <location>
        <begin position="12"/>
        <end position="40"/>
    </location>
</feature>
<evidence type="ECO:0000256" key="9">
    <source>
        <dbReference type="ARBA" id="ARBA00023136"/>
    </source>
</evidence>
<keyword evidence="8 11" id="KW-0406">Ion transport</keyword>
<keyword evidence="11" id="KW-1003">Cell membrane</keyword>
<evidence type="ECO:0000256" key="3">
    <source>
        <dbReference type="ARBA" id="ARBA00022448"/>
    </source>
</evidence>
<feature type="transmembrane region" description="Helical" evidence="11">
    <location>
        <begin position="112"/>
        <end position="135"/>
    </location>
</feature>
<keyword evidence="7 11" id="KW-1133">Transmembrane helix</keyword>
<accession>A0A1D9MBN0</accession>
<dbReference type="PANTHER" id="PTHR42823:SF3">
    <property type="entry name" value="ATP SYNTHASE SUBUNIT A, CHLOROPLASTIC"/>
    <property type="match status" value="1"/>
</dbReference>
<keyword evidence="4 11" id="KW-0138">CF(0)</keyword>
<dbReference type="GO" id="GO:0005886">
    <property type="term" value="C:plasma membrane"/>
    <property type="evidence" value="ECO:0007669"/>
    <property type="project" value="UniProtKB-SubCell"/>
</dbReference>
<dbReference type="AlphaFoldDB" id="A0A1D9MBN0"/>
<evidence type="ECO:0000256" key="7">
    <source>
        <dbReference type="ARBA" id="ARBA00022989"/>
    </source>
</evidence>
<sequence>MSTNPLDLPIAFHLGPLAISTPVATTWGILAALGLGSWAITRRLALAPSRAQSVLELIITTLDAQITSVVAGDPGRLRGLIGTLMIFILTANWISLIPGLEPPTAHLETDAALALIVFVATVAAGVRANGLWGYLRGFANPTWVMIPINLVEQITRAFSLMVRLFGNVMSGVFVISILLSLAGLLVPIPLMALDLLTGAVQAYIFAILALVFIGSAIEEGAPQPHDSKQKTEKPR</sequence>
<dbReference type="NCBIfam" id="NF009955">
    <property type="entry name" value="PRK13421.1"/>
    <property type="match status" value="1"/>
</dbReference>
<evidence type="ECO:0000256" key="11">
    <source>
        <dbReference type="HAMAP-Rule" id="MF_01393"/>
    </source>
</evidence>
<evidence type="ECO:0000256" key="12">
    <source>
        <dbReference type="RuleBase" id="RU000483"/>
    </source>
</evidence>
<dbReference type="Proteomes" id="UP000176562">
    <property type="component" value="Chromosome"/>
</dbReference>
<evidence type="ECO:0000313" key="14">
    <source>
        <dbReference type="Proteomes" id="UP000176562"/>
    </source>
</evidence>
<keyword evidence="14" id="KW-1185">Reference proteome</keyword>
<dbReference type="GO" id="GO:0046933">
    <property type="term" value="F:proton-transporting ATP synthase activity, rotational mechanism"/>
    <property type="evidence" value="ECO:0007669"/>
    <property type="project" value="UniProtKB-UniRule"/>
</dbReference>
<proteinExistence type="inferred from homology"/>
<evidence type="ECO:0000256" key="1">
    <source>
        <dbReference type="ARBA" id="ARBA00004141"/>
    </source>
</evidence>
<dbReference type="InterPro" id="IPR045082">
    <property type="entry name" value="ATP_syn_F0_a_bact/chloroplast"/>
</dbReference>
<organism evidence="13 14">
    <name type="scientific">Rhodobacter xanthinilyticus</name>
    <dbReference type="NCBI Taxonomy" id="1850250"/>
    <lineage>
        <taxon>Bacteria</taxon>
        <taxon>Pseudomonadati</taxon>
        <taxon>Pseudomonadota</taxon>
        <taxon>Alphaproteobacteria</taxon>
        <taxon>Rhodobacterales</taxon>
        <taxon>Rhodobacter group</taxon>
        <taxon>Rhodobacter</taxon>
    </lineage>
</organism>
<dbReference type="InterPro" id="IPR035908">
    <property type="entry name" value="F0_ATP_A_sf"/>
</dbReference>
<feature type="transmembrane region" description="Helical" evidence="11">
    <location>
        <begin position="200"/>
        <end position="217"/>
    </location>
</feature>
<evidence type="ECO:0000256" key="2">
    <source>
        <dbReference type="ARBA" id="ARBA00006810"/>
    </source>
</evidence>
<dbReference type="PANTHER" id="PTHR42823">
    <property type="entry name" value="ATP SYNTHASE SUBUNIT A, CHLOROPLASTIC"/>
    <property type="match status" value="1"/>
</dbReference>
<keyword evidence="10 11" id="KW-0066">ATP synthesis</keyword>
<gene>
    <name evidence="11" type="primary">atpB</name>
    <name evidence="13" type="ORF">LPB142_07795</name>
</gene>
<dbReference type="EMBL" id="CP017781">
    <property type="protein sequence ID" value="AOZ69233.1"/>
    <property type="molecule type" value="Genomic_DNA"/>
</dbReference>
<evidence type="ECO:0000256" key="6">
    <source>
        <dbReference type="ARBA" id="ARBA00022781"/>
    </source>
</evidence>
<feature type="transmembrane region" description="Helical" evidence="11">
    <location>
        <begin position="164"/>
        <end position="188"/>
    </location>
</feature>
<evidence type="ECO:0000256" key="8">
    <source>
        <dbReference type="ARBA" id="ARBA00023065"/>
    </source>
</evidence>
<dbReference type="Pfam" id="PF00119">
    <property type="entry name" value="ATP-synt_A"/>
    <property type="match status" value="1"/>
</dbReference>
<reference evidence="13 14" key="1">
    <citation type="submission" date="2016-10" db="EMBL/GenBank/DDBJ databases">
        <title>Rhodobacter sp. LPB0142, isolated from sea water.</title>
        <authorList>
            <person name="Kim E."/>
            <person name="Yi H."/>
        </authorList>
    </citation>
    <scope>NUCLEOTIDE SEQUENCE [LARGE SCALE GENOMIC DNA]</scope>
    <source>
        <strain evidence="13 14">LPB0142</strain>
    </source>
</reference>
<dbReference type="SUPFAM" id="SSF81336">
    <property type="entry name" value="F1F0 ATP synthase subunit A"/>
    <property type="match status" value="1"/>
</dbReference>
<dbReference type="GO" id="GO:0042777">
    <property type="term" value="P:proton motive force-driven plasma membrane ATP synthesis"/>
    <property type="evidence" value="ECO:0007669"/>
    <property type="project" value="TreeGrafter"/>
</dbReference>